<dbReference type="CDD" id="cd06170">
    <property type="entry name" value="LuxR_C_like"/>
    <property type="match status" value="1"/>
</dbReference>
<dbReference type="CDD" id="cd17574">
    <property type="entry name" value="REC_OmpR"/>
    <property type="match status" value="1"/>
</dbReference>
<accession>A0A2W4XHJ9</accession>
<sequence>MQKILIVDDDNTLRTALTRYLKDLGFFVYSAASGTEGLDSFTQDAPDLIVSDIVMPEMNGFELCGKVRETALGQLVPFIFLSGRCDLADRIQGHSIGADDYLVKPFHPKELIAKIEAHLARAGRIHLQIENALKRSNYERSAITQAPLVLTPAEEKVFWEVVQGFTNKRIGDRLFISPRTVQTHLSNILSKLSLENRSQLIRYAFENGHIPSPDTDAGVLPSAGQSAGQSTSQSTSQGTGSTARKKTSRKAGK</sequence>
<dbReference type="PANTHER" id="PTHR48111:SF1">
    <property type="entry name" value="TWO-COMPONENT RESPONSE REGULATOR ORR33"/>
    <property type="match status" value="1"/>
</dbReference>
<dbReference type="InterPro" id="IPR036388">
    <property type="entry name" value="WH-like_DNA-bd_sf"/>
</dbReference>
<feature type="domain" description="Response regulatory" evidence="9">
    <location>
        <begin position="3"/>
        <end position="119"/>
    </location>
</feature>
<reference evidence="11" key="1">
    <citation type="submission" date="2018-04" db="EMBL/GenBank/DDBJ databases">
        <authorList>
            <person name="Cornet L."/>
        </authorList>
    </citation>
    <scope>NUCLEOTIDE SEQUENCE [LARGE SCALE GENOMIC DNA]</scope>
</reference>
<dbReference type="Gene3D" id="3.40.50.2300">
    <property type="match status" value="1"/>
</dbReference>
<dbReference type="PRINTS" id="PR00038">
    <property type="entry name" value="HTHLUXR"/>
</dbReference>
<evidence type="ECO:0000256" key="3">
    <source>
        <dbReference type="ARBA" id="ARBA00023015"/>
    </source>
</evidence>
<dbReference type="InterPro" id="IPR016032">
    <property type="entry name" value="Sig_transdc_resp-reg_C-effctor"/>
</dbReference>
<evidence type="ECO:0000259" key="9">
    <source>
        <dbReference type="PROSITE" id="PS50110"/>
    </source>
</evidence>
<dbReference type="SMART" id="SM00448">
    <property type="entry name" value="REC"/>
    <property type="match status" value="1"/>
</dbReference>
<name>A0A2W4XHJ9_9CYAN</name>
<evidence type="ECO:0000313" key="10">
    <source>
        <dbReference type="EMBL" id="PZO55622.1"/>
    </source>
</evidence>
<dbReference type="PROSITE" id="PS50043">
    <property type="entry name" value="HTH_LUXR_2"/>
    <property type="match status" value="1"/>
</dbReference>
<dbReference type="SUPFAM" id="SSF52172">
    <property type="entry name" value="CheY-like"/>
    <property type="match status" value="1"/>
</dbReference>
<dbReference type="GO" id="GO:0000156">
    <property type="term" value="F:phosphorelay response regulator activity"/>
    <property type="evidence" value="ECO:0007669"/>
    <property type="project" value="TreeGrafter"/>
</dbReference>
<dbReference type="GO" id="GO:0006355">
    <property type="term" value="P:regulation of DNA-templated transcription"/>
    <property type="evidence" value="ECO:0007669"/>
    <property type="project" value="InterPro"/>
</dbReference>
<evidence type="ECO:0000256" key="6">
    <source>
        <dbReference type="PROSITE-ProRule" id="PRU00169"/>
    </source>
</evidence>
<dbReference type="PROSITE" id="PS50110">
    <property type="entry name" value="RESPONSE_REGULATORY"/>
    <property type="match status" value="1"/>
</dbReference>
<dbReference type="PROSITE" id="PS00622">
    <property type="entry name" value="HTH_LUXR_1"/>
    <property type="match status" value="1"/>
</dbReference>
<dbReference type="InterPro" id="IPR001789">
    <property type="entry name" value="Sig_transdc_resp-reg_receiver"/>
</dbReference>
<evidence type="ECO:0000256" key="5">
    <source>
        <dbReference type="ARBA" id="ARBA00023163"/>
    </source>
</evidence>
<evidence type="ECO:0000256" key="4">
    <source>
        <dbReference type="ARBA" id="ARBA00023125"/>
    </source>
</evidence>
<feature type="modified residue" description="4-aspartylphosphate" evidence="6">
    <location>
        <position position="52"/>
    </location>
</feature>
<keyword evidence="1 6" id="KW-0597">Phosphoprotein</keyword>
<proteinExistence type="predicted"/>
<dbReference type="InterPro" id="IPR039420">
    <property type="entry name" value="WalR-like"/>
</dbReference>
<protein>
    <submittedName>
        <fullName evidence="10">DNA-binding response regulator</fullName>
    </submittedName>
</protein>
<organism evidence="10 11">
    <name type="scientific">Phormidesmis priestleyi</name>
    <dbReference type="NCBI Taxonomy" id="268141"/>
    <lineage>
        <taxon>Bacteria</taxon>
        <taxon>Bacillati</taxon>
        <taxon>Cyanobacteriota</taxon>
        <taxon>Cyanophyceae</taxon>
        <taxon>Leptolyngbyales</taxon>
        <taxon>Leptolyngbyaceae</taxon>
        <taxon>Phormidesmis</taxon>
    </lineage>
</organism>
<evidence type="ECO:0000256" key="7">
    <source>
        <dbReference type="SAM" id="MobiDB-lite"/>
    </source>
</evidence>
<dbReference type="SUPFAM" id="SSF46894">
    <property type="entry name" value="C-terminal effector domain of the bipartite response regulators"/>
    <property type="match status" value="1"/>
</dbReference>
<dbReference type="Proteomes" id="UP000249794">
    <property type="component" value="Unassembled WGS sequence"/>
</dbReference>
<keyword evidence="4 10" id="KW-0238">DNA-binding</keyword>
<gene>
    <name evidence="10" type="ORF">DCF15_10125</name>
</gene>
<comment type="caution">
    <text evidence="10">The sequence shown here is derived from an EMBL/GenBank/DDBJ whole genome shotgun (WGS) entry which is preliminary data.</text>
</comment>
<evidence type="ECO:0000256" key="1">
    <source>
        <dbReference type="ARBA" id="ARBA00022553"/>
    </source>
</evidence>
<dbReference type="PANTHER" id="PTHR48111">
    <property type="entry name" value="REGULATOR OF RPOS"/>
    <property type="match status" value="1"/>
</dbReference>
<feature type="compositionally biased region" description="Basic residues" evidence="7">
    <location>
        <begin position="243"/>
        <end position="253"/>
    </location>
</feature>
<dbReference type="EMBL" id="QBMP01000090">
    <property type="protein sequence ID" value="PZO55622.1"/>
    <property type="molecule type" value="Genomic_DNA"/>
</dbReference>
<dbReference type="GO" id="GO:0032993">
    <property type="term" value="C:protein-DNA complex"/>
    <property type="evidence" value="ECO:0007669"/>
    <property type="project" value="TreeGrafter"/>
</dbReference>
<feature type="region of interest" description="Disordered" evidence="7">
    <location>
        <begin position="212"/>
        <end position="253"/>
    </location>
</feature>
<dbReference type="Pfam" id="PF00072">
    <property type="entry name" value="Response_reg"/>
    <property type="match status" value="1"/>
</dbReference>
<dbReference type="InterPro" id="IPR000792">
    <property type="entry name" value="Tscrpt_reg_LuxR_C"/>
</dbReference>
<keyword evidence="2" id="KW-0902">Two-component regulatory system</keyword>
<dbReference type="GO" id="GO:0000976">
    <property type="term" value="F:transcription cis-regulatory region binding"/>
    <property type="evidence" value="ECO:0007669"/>
    <property type="project" value="TreeGrafter"/>
</dbReference>
<feature type="domain" description="HTH luxR-type" evidence="8">
    <location>
        <begin position="143"/>
        <end position="208"/>
    </location>
</feature>
<keyword evidence="3" id="KW-0805">Transcription regulation</keyword>
<dbReference type="InterPro" id="IPR011006">
    <property type="entry name" value="CheY-like_superfamily"/>
</dbReference>
<evidence type="ECO:0000259" key="8">
    <source>
        <dbReference type="PROSITE" id="PS50043"/>
    </source>
</evidence>
<dbReference type="SMART" id="SM00421">
    <property type="entry name" value="HTH_LUXR"/>
    <property type="match status" value="1"/>
</dbReference>
<dbReference type="GO" id="GO:0005829">
    <property type="term" value="C:cytosol"/>
    <property type="evidence" value="ECO:0007669"/>
    <property type="project" value="TreeGrafter"/>
</dbReference>
<feature type="compositionally biased region" description="Low complexity" evidence="7">
    <location>
        <begin position="222"/>
        <end position="242"/>
    </location>
</feature>
<reference evidence="10 11" key="2">
    <citation type="submission" date="2018-06" db="EMBL/GenBank/DDBJ databases">
        <title>Metagenomic assembly of (sub)arctic Cyanobacteria and their associated microbiome from non-axenic cultures.</title>
        <authorList>
            <person name="Baurain D."/>
        </authorList>
    </citation>
    <scope>NUCLEOTIDE SEQUENCE [LARGE SCALE GENOMIC DNA]</scope>
    <source>
        <strain evidence="10">ULC027bin1</strain>
    </source>
</reference>
<keyword evidence="5" id="KW-0804">Transcription</keyword>
<evidence type="ECO:0000256" key="2">
    <source>
        <dbReference type="ARBA" id="ARBA00023012"/>
    </source>
</evidence>
<dbReference type="Pfam" id="PF00196">
    <property type="entry name" value="GerE"/>
    <property type="match status" value="1"/>
</dbReference>
<dbReference type="Gene3D" id="1.10.10.10">
    <property type="entry name" value="Winged helix-like DNA-binding domain superfamily/Winged helix DNA-binding domain"/>
    <property type="match status" value="1"/>
</dbReference>
<dbReference type="AlphaFoldDB" id="A0A2W4XHJ9"/>
<dbReference type="Gene3D" id="6.10.250.690">
    <property type="match status" value="1"/>
</dbReference>
<evidence type="ECO:0000313" key="11">
    <source>
        <dbReference type="Proteomes" id="UP000249794"/>
    </source>
</evidence>